<name>A0A6M5YIK7_9BACT</name>
<dbReference type="Proteomes" id="UP000503447">
    <property type="component" value="Chromosome"/>
</dbReference>
<feature type="region of interest" description="Disordered" evidence="1">
    <location>
        <begin position="88"/>
        <end position="129"/>
    </location>
</feature>
<evidence type="ECO:0000256" key="1">
    <source>
        <dbReference type="SAM" id="MobiDB-lite"/>
    </source>
</evidence>
<dbReference type="EMBL" id="CP053452">
    <property type="protein sequence ID" value="QJW93151.1"/>
    <property type="molecule type" value="Genomic_DNA"/>
</dbReference>
<organism evidence="2 3">
    <name type="scientific">Frigoriglobus tundricola</name>
    <dbReference type="NCBI Taxonomy" id="2774151"/>
    <lineage>
        <taxon>Bacteria</taxon>
        <taxon>Pseudomonadati</taxon>
        <taxon>Planctomycetota</taxon>
        <taxon>Planctomycetia</taxon>
        <taxon>Gemmatales</taxon>
        <taxon>Gemmataceae</taxon>
        <taxon>Frigoriglobus</taxon>
    </lineage>
</organism>
<evidence type="ECO:0000313" key="3">
    <source>
        <dbReference type="Proteomes" id="UP000503447"/>
    </source>
</evidence>
<sequence length="129" mass="13624">MSATVSTPTPAAAPSLLTSGEKLFSPAAIAKQIPSHRDKAHLNGATVFRWIVRGVKTANGDVIRLEAVKLGSFWRTSLEAVERFSSKLTSASIQTDTPPAPLAPTPKQRSRAAAKASREADALFGRAGE</sequence>
<evidence type="ECO:0008006" key="4">
    <source>
        <dbReference type="Google" id="ProtNLM"/>
    </source>
</evidence>
<keyword evidence="3" id="KW-1185">Reference proteome</keyword>
<evidence type="ECO:0000313" key="2">
    <source>
        <dbReference type="EMBL" id="QJW93151.1"/>
    </source>
</evidence>
<protein>
    <recommendedName>
        <fullName evidence="4">DUF1580 domain-containing protein</fullName>
    </recommendedName>
</protein>
<dbReference type="KEGG" id="ftj:FTUN_0656"/>
<gene>
    <name evidence="2" type="ORF">FTUN_0656</name>
</gene>
<reference evidence="3" key="1">
    <citation type="submission" date="2020-05" db="EMBL/GenBank/DDBJ databases">
        <title>Frigoriglobus tundricola gen. nov., sp. nov., a psychrotolerant cellulolytic planctomycete of the family Gemmataceae with two divergent copies of 16S rRNA gene.</title>
        <authorList>
            <person name="Kulichevskaya I.S."/>
            <person name="Ivanova A.A."/>
            <person name="Naumoff D.G."/>
            <person name="Beletsky A.V."/>
            <person name="Rijpstra W.I.C."/>
            <person name="Sinninghe Damste J.S."/>
            <person name="Mardanov A.V."/>
            <person name="Ravin N.V."/>
            <person name="Dedysh S.N."/>
        </authorList>
    </citation>
    <scope>NUCLEOTIDE SEQUENCE [LARGE SCALE GENOMIC DNA]</scope>
    <source>
        <strain evidence="3">PL17</strain>
    </source>
</reference>
<accession>A0A6M5YIK7</accession>
<dbReference type="AlphaFoldDB" id="A0A6M5YIK7"/>
<proteinExistence type="predicted"/>
<dbReference type="RefSeq" id="WP_171469410.1">
    <property type="nucleotide sequence ID" value="NZ_CP053452.2"/>
</dbReference>